<feature type="transmembrane region" description="Helical" evidence="1">
    <location>
        <begin position="43"/>
        <end position="60"/>
    </location>
</feature>
<evidence type="ECO:0000256" key="1">
    <source>
        <dbReference type="SAM" id="Phobius"/>
    </source>
</evidence>
<keyword evidence="1" id="KW-0812">Transmembrane</keyword>
<sequence>MREIPNNDDTPNYFRTGWMLAVGGTALFALKSIFIKLAYLERLTLYTYPIMTTVLGWLWLREVITLRVLLATAGDGGCGVVGKEIRCDGDVFGYEFTINTTTTISLSASARKYSAWRL</sequence>
<keyword evidence="1" id="KW-0472">Membrane</keyword>
<keyword evidence="3" id="KW-1185">Reference proteome</keyword>
<dbReference type="Proteomes" id="UP000672027">
    <property type="component" value="Chromosome"/>
</dbReference>
<feature type="transmembrane region" description="Helical" evidence="1">
    <location>
        <begin position="12"/>
        <end position="31"/>
    </location>
</feature>
<dbReference type="RefSeq" id="WP_210229515.1">
    <property type="nucleotide sequence ID" value="NZ_CP072800.1"/>
</dbReference>
<evidence type="ECO:0008006" key="4">
    <source>
        <dbReference type="Google" id="ProtNLM"/>
    </source>
</evidence>
<dbReference type="EMBL" id="CP072800">
    <property type="protein sequence ID" value="QTR51260.1"/>
    <property type="molecule type" value="Genomic_DNA"/>
</dbReference>
<organism evidence="2 3">
    <name type="scientific">Candidatus Thiothrix anitrata</name>
    <dbReference type="NCBI Taxonomy" id="2823902"/>
    <lineage>
        <taxon>Bacteria</taxon>
        <taxon>Pseudomonadati</taxon>
        <taxon>Pseudomonadota</taxon>
        <taxon>Gammaproteobacteria</taxon>
        <taxon>Thiotrichales</taxon>
        <taxon>Thiotrichaceae</taxon>
        <taxon>Thiothrix</taxon>
    </lineage>
</organism>
<reference evidence="2 3" key="1">
    <citation type="submission" date="2021-04" db="EMBL/GenBank/DDBJ databases">
        <title>Genomics, taxonomy and metabolism of representatives of sulfur bacteria of the genus Thiothrix: Thiothrix fructosivorans QT, Thiothrix unzii A1T and three new species, Thiothrix subterranea sp. nov., Thiothrix litoralis sp. nov. and 'Candidatus Thiothrix anitrata' sp. nov.</title>
        <authorList>
            <person name="Ravin N.V."/>
            <person name="Smolyakov D."/>
            <person name="Rudenko T.S."/>
            <person name="Mardanov A.V."/>
            <person name="Beletsky A.V."/>
            <person name="Markov N.D."/>
            <person name="Fomenkov A.I."/>
            <person name="Roberts R.J."/>
            <person name="Karnachuk O.V."/>
            <person name="Novikov A."/>
            <person name="Grabovich M.Y."/>
        </authorList>
    </citation>
    <scope>NUCLEOTIDE SEQUENCE [LARGE SCALE GENOMIC DNA]</scope>
    <source>
        <strain evidence="2 3">A52</strain>
    </source>
</reference>
<proteinExistence type="predicted"/>
<evidence type="ECO:0000313" key="3">
    <source>
        <dbReference type="Proteomes" id="UP000672027"/>
    </source>
</evidence>
<gene>
    <name evidence="2" type="ORF">J8380_06840</name>
</gene>
<protein>
    <recommendedName>
        <fullName evidence="4">EamA domain-containing protein</fullName>
    </recommendedName>
</protein>
<accession>A0ABX7X5V6</accession>
<keyword evidence="1" id="KW-1133">Transmembrane helix</keyword>
<name>A0ABX7X5V6_9GAMM</name>
<evidence type="ECO:0000313" key="2">
    <source>
        <dbReference type="EMBL" id="QTR51260.1"/>
    </source>
</evidence>